<evidence type="ECO:0000259" key="7">
    <source>
        <dbReference type="PROSITE" id="PS51160"/>
    </source>
</evidence>
<evidence type="ECO:0000256" key="5">
    <source>
        <dbReference type="PROSITE-ProRule" id="PRU00520"/>
    </source>
</evidence>
<dbReference type="InterPro" id="IPR036046">
    <property type="entry name" value="Acylphosphatase-like_dom_sf"/>
</dbReference>
<evidence type="ECO:0000256" key="3">
    <source>
        <dbReference type="ARBA" id="ARBA00015991"/>
    </source>
</evidence>
<comment type="similarity">
    <text evidence="1 6">Belongs to the acylphosphatase family.</text>
</comment>
<sequence length="100" mass="11144">MLPPDSLPNPIAAHVFVSGRVQGVGYRASTWDMAQLLKLNGWVRNLHDGRVEAMFEGDRPQIEEMIRWCHQGPPAALVSQVTVEYSPSAGLKGFEVERSR</sequence>
<name>A0A951QCL6_9CYAN</name>
<dbReference type="AlphaFoldDB" id="A0A951QCL6"/>
<dbReference type="Pfam" id="PF00708">
    <property type="entry name" value="Acylphosphatase"/>
    <property type="match status" value="1"/>
</dbReference>
<dbReference type="SUPFAM" id="SSF54975">
    <property type="entry name" value="Acylphosphatase/BLUF domain-like"/>
    <property type="match status" value="1"/>
</dbReference>
<reference evidence="8" key="2">
    <citation type="journal article" date="2022" name="Microbiol. Resour. Announc.">
        <title>Metagenome Sequencing to Explore Phylogenomics of Terrestrial Cyanobacteria.</title>
        <authorList>
            <person name="Ward R.D."/>
            <person name="Stajich J.E."/>
            <person name="Johansen J.R."/>
            <person name="Huntemann M."/>
            <person name="Clum A."/>
            <person name="Foster B."/>
            <person name="Foster B."/>
            <person name="Roux S."/>
            <person name="Palaniappan K."/>
            <person name="Varghese N."/>
            <person name="Mukherjee S."/>
            <person name="Reddy T.B.K."/>
            <person name="Daum C."/>
            <person name="Copeland A."/>
            <person name="Chen I.A."/>
            <person name="Ivanova N.N."/>
            <person name="Kyrpides N.C."/>
            <person name="Shapiro N."/>
            <person name="Eloe-Fadrosh E.A."/>
            <person name="Pietrasiak N."/>
        </authorList>
    </citation>
    <scope>NUCLEOTIDE SEQUENCE</scope>
    <source>
        <strain evidence="8">UHER 2000/2452</strain>
    </source>
</reference>
<evidence type="ECO:0000256" key="6">
    <source>
        <dbReference type="RuleBase" id="RU004168"/>
    </source>
</evidence>
<dbReference type="PANTHER" id="PTHR47268:SF4">
    <property type="entry name" value="ACYLPHOSPHATASE"/>
    <property type="match status" value="1"/>
</dbReference>
<dbReference type="PANTHER" id="PTHR47268">
    <property type="entry name" value="ACYLPHOSPHATASE"/>
    <property type="match status" value="1"/>
</dbReference>
<evidence type="ECO:0000256" key="4">
    <source>
        <dbReference type="ARBA" id="ARBA00047645"/>
    </source>
</evidence>
<keyword evidence="5 8" id="KW-0378">Hydrolase</keyword>
<feature type="active site" evidence="5">
    <location>
        <position position="45"/>
    </location>
</feature>
<feature type="active site" evidence="5">
    <location>
        <position position="27"/>
    </location>
</feature>
<evidence type="ECO:0000313" key="8">
    <source>
        <dbReference type="EMBL" id="MBW4660347.1"/>
    </source>
</evidence>
<evidence type="ECO:0000313" key="9">
    <source>
        <dbReference type="Proteomes" id="UP000757435"/>
    </source>
</evidence>
<dbReference type="InterPro" id="IPR020456">
    <property type="entry name" value="Acylphosphatase"/>
</dbReference>
<dbReference type="GO" id="GO:0003998">
    <property type="term" value="F:acylphosphatase activity"/>
    <property type="evidence" value="ECO:0007669"/>
    <property type="project" value="UniProtKB-EC"/>
</dbReference>
<reference evidence="8" key="1">
    <citation type="submission" date="2021-05" db="EMBL/GenBank/DDBJ databases">
        <authorList>
            <person name="Pietrasiak N."/>
            <person name="Ward R."/>
            <person name="Stajich J.E."/>
            <person name="Kurbessoian T."/>
        </authorList>
    </citation>
    <scope>NUCLEOTIDE SEQUENCE</scope>
    <source>
        <strain evidence="8">UHER 2000/2452</strain>
    </source>
</reference>
<dbReference type="EC" id="3.6.1.7" evidence="2 5"/>
<organism evidence="8 9">
    <name type="scientific">Drouetiella hepatica Uher 2000/2452</name>
    <dbReference type="NCBI Taxonomy" id="904376"/>
    <lineage>
        <taxon>Bacteria</taxon>
        <taxon>Bacillati</taxon>
        <taxon>Cyanobacteriota</taxon>
        <taxon>Cyanophyceae</taxon>
        <taxon>Oculatellales</taxon>
        <taxon>Oculatellaceae</taxon>
        <taxon>Drouetiella</taxon>
    </lineage>
</organism>
<feature type="domain" description="Acylphosphatase-like" evidence="7">
    <location>
        <begin position="12"/>
        <end position="98"/>
    </location>
</feature>
<dbReference type="PROSITE" id="PS00151">
    <property type="entry name" value="ACYLPHOSPHATASE_2"/>
    <property type="match status" value="1"/>
</dbReference>
<evidence type="ECO:0000256" key="2">
    <source>
        <dbReference type="ARBA" id="ARBA00012150"/>
    </source>
</evidence>
<accession>A0A951QCL6</accession>
<dbReference type="InterPro" id="IPR017968">
    <property type="entry name" value="Acylphosphatase_CS"/>
</dbReference>
<dbReference type="Gene3D" id="3.30.70.100">
    <property type="match status" value="1"/>
</dbReference>
<proteinExistence type="inferred from homology"/>
<dbReference type="InterPro" id="IPR001792">
    <property type="entry name" value="Acylphosphatase-like_dom"/>
</dbReference>
<dbReference type="PROSITE" id="PS51160">
    <property type="entry name" value="ACYLPHOSPHATASE_3"/>
    <property type="match status" value="1"/>
</dbReference>
<dbReference type="EMBL" id="JAHHHD010000020">
    <property type="protein sequence ID" value="MBW4660347.1"/>
    <property type="molecule type" value="Genomic_DNA"/>
</dbReference>
<protein>
    <recommendedName>
        <fullName evidence="3 5">acylphosphatase</fullName>
        <ecNumber evidence="2 5">3.6.1.7</ecNumber>
    </recommendedName>
</protein>
<comment type="caution">
    <text evidence="8">The sequence shown here is derived from an EMBL/GenBank/DDBJ whole genome shotgun (WGS) entry which is preliminary data.</text>
</comment>
<evidence type="ECO:0000256" key="1">
    <source>
        <dbReference type="ARBA" id="ARBA00005614"/>
    </source>
</evidence>
<gene>
    <name evidence="8" type="ORF">KME15_16860</name>
</gene>
<comment type="catalytic activity">
    <reaction evidence="4 5">
        <text>an acyl phosphate + H2O = a carboxylate + phosphate + H(+)</text>
        <dbReference type="Rhea" id="RHEA:14965"/>
        <dbReference type="ChEBI" id="CHEBI:15377"/>
        <dbReference type="ChEBI" id="CHEBI:15378"/>
        <dbReference type="ChEBI" id="CHEBI:29067"/>
        <dbReference type="ChEBI" id="CHEBI:43474"/>
        <dbReference type="ChEBI" id="CHEBI:59918"/>
        <dbReference type="EC" id="3.6.1.7"/>
    </reaction>
</comment>
<dbReference type="Proteomes" id="UP000757435">
    <property type="component" value="Unassembled WGS sequence"/>
</dbReference>